<dbReference type="GO" id="GO:0016887">
    <property type="term" value="F:ATP hydrolysis activity"/>
    <property type="evidence" value="ECO:0007669"/>
    <property type="project" value="InterPro"/>
</dbReference>
<dbReference type="VEuPathDB" id="VectorBase:AALB003454"/>
<evidence type="ECO:0000256" key="3">
    <source>
        <dbReference type="ARBA" id="ARBA00022448"/>
    </source>
</evidence>
<dbReference type="EnsemblMetazoa" id="AALB003454-RA">
    <property type="protein sequence ID" value="AALB003454-PA"/>
    <property type="gene ID" value="AALB003454"/>
</dbReference>
<evidence type="ECO:0000313" key="12">
    <source>
        <dbReference type="EnsemblMetazoa" id="AALB003454-PA"/>
    </source>
</evidence>
<evidence type="ECO:0000256" key="7">
    <source>
        <dbReference type="ARBA" id="ARBA00022840"/>
    </source>
</evidence>
<dbReference type="FunFam" id="1.20.1560.10:FF:000026">
    <property type="entry name" value="Multidrug resistance-associated protein lethal(2)03659"/>
    <property type="match status" value="1"/>
</dbReference>
<dbReference type="InterPro" id="IPR050173">
    <property type="entry name" value="ABC_transporter_C-like"/>
</dbReference>
<evidence type="ECO:0000256" key="2">
    <source>
        <dbReference type="ARBA" id="ARBA00009726"/>
    </source>
</evidence>
<dbReference type="STRING" id="7167.A0A182FAC5"/>
<organism evidence="12 13">
    <name type="scientific">Anopheles albimanus</name>
    <name type="common">New world malaria mosquito</name>
    <dbReference type="NCBI Taxonomy" id="7167"/>
    <lineage>
        <taxon>Eukaryota</taxon>
        <taxon>Metazoa</taxon>
        <taxon>Ecdysozoa</taxon>
        <taxon>Arthropoda</taxon>
        <taxon>Hexapoda</taxon>
        <taxon>Insecta</taxon>
        <taxon>Pterygota</taxon>
        <taxon>Neoptera</taxon>
        <taxon>Endopterygota</taxon>
        <taxon>Diptera</taxon>
        <taxon>Nematocera</taxon>
        <taxon>Culicoidea</taxon>
        <taxon>Culicidae</taxon>
        <taxon>Anophelinae</taxon>
        <taxon>Anopheles</taxon>
    </lineage>
</organism>
<dbReference type="FunFam" id="3.40.50.300:FF:000163">
    <property type="entry name" value="Multidrug resistance-associated protein member 4"/>
    <property type="match status" value="1"/>
</dbReference>
<dbReference type="FunFam" id="1.20.1560.10:FF:000014">
    <property type="entry name" value="Multidrug resistance-associated protein member 4"/>
    <property type="match status" value="1"/>
</dbReference>
<dbReference type="PROSITE" id="PS50893">
    <property type="entry name" value="ABC_TRANSPORTER_2"/>
    <property type="match status" value="2"/>
</dbReference>
<feature type="region of interest" description="Disordered" evidence="10">
    <location>
        <begin position="678"/>
        <end position="735"/>
    </location>
</feature>
<feature type="transmembrane region" description="Helical" evidence="11">
    <location>
        <begin position="818"/>
        <end position="840"/>
    </location>
</feature>
<keyword evidence="6" id="KW-0547">Nucleotide-binding</keyword>
<feature type="transmembrane region" description="Helical" evidence="11">
    <location>
        <begin position="916"/>
        <end position="935"/>
    </location>
</feature>
<feature type="transmembrane region" description="Helical" evidence="11">
    <location>
        <begin position="320"/>
        <end position="341"/>
    </location>
</feature>
<sequence>MEAPRVKLSPNPRQRAGLLSVLTFWWTIDMFRQGNRKRFELRDLYTPLDEDQADRLGDRLERCWNEQLARKQRNPAYQPSLVRAIFRTLWKEWAILSVLALLAEVVLRLAQPIFLGRLLLYFRAQSNISHQEATYYAIAMIVTRGIIVLCDNQYGIITCLTGVKAKIAVCSVLYRKSLRLSRTALGDTSPGKVVNLLSNDVNRFDIASYLVCFMWTSPVVMVLSAVLLWYEVGWSGVIGLLAVAIITPIQSYTGSLTSRYRLRTALKTDERIRLMDEIIAGIAVIKMYAWERPFAKLISQARYKELREVLKSGYLRAAHMTFQLFTTRAAVLGVMLAFIVLEEDISAAKVFVATSYLSNVSYTMAGMFGRGVAELGEGLVATRRLQAFLEYDEVREDQKAPKVPATRESNGELVENCEPAERKRLLHEHDQPADDVVISMRNLTARWTVPAQSIKESPITLNDINVDFGRGKLIGIVGPVGAGKSSLLQVLLRELPVEQGALLMGTDPSPTIAYASQEPWLFSGTVRQNILFGEPIDQHRYRQVLKVCALQPDLAQLPAGDMTQIGERGVSLSGGQKARVCLARAVYRQADVYLLDDPLSAVDAHVAKHLFELCIANGGFLTRRNSWATRILVTHQIHFLQQADWVVVMKEVRSGKVAAQGTPHDLQERGIELEHIEEREDKEPPIAPMHNRTISHTSTSSNVTVDGVAPMDDASDALGAERDRDTKECTNDQRNREKLPGSKVFLQYVSSAGSWFIFVMLIVLFTLTQLAVSVTDWWVSYWTSLEEQRATPAMTLSTNSTEDTDASASGIIGQDICVYIHATLVATIFIVAMTRAFGFYKACGRASQSIHDSVFEGFIAAPMRFFETNPSGGILNRFSKDMGSMDELLPKSIMDATQTLLMFAGAMLVVTFVQPYFLAPILLLLAGLLVTRRIYLRTSQSTRRLEAVTRSPIFTHIAATLTGLPTIRSYGVQRLLVQEFDTHQNVNTGACFMFHSGRIAFGLLLDTIFFLFFASVTLSYLLYDDDAIGAIVGLAITQINSIGSQMQFGIRQSAEMFNHLVGVERLFEYRNLTPEETLTEAKSSTPQSLPTVASSIVPSEWPTEGVIEFCNVGFRYAEQEPTVLRQLSFSVAAREKVGIVGRTGAGKSSVIAALFRMAKIVEGEIRIDGLNTAHIPLERLRSHISIIPQDPVLFSGTLRRNLDPFESYPDADLWRALELVELRELANETSSGLGLHAYVAAGGHNFSVGQRQLICLARAILRGNRILVLDEATANVDPDTDRLIQRTIREQFVDCTVLTIAHRLNTIMDYDRVLVMEGGRAVEFGQPAELLKHPAGVFSEIVHATGSNEAENLLKIAQSAANRALTRIE</sequence>
<dbReference type="GO" id="GO:0016020">
    <property type="term" value="C:membrane"/>
    <property type="evidence" value="ECO:0007669"/>
    <property type="project" value="UniProtKB-SubCell"/>
</dbReference>
<protein>
    <submittedName>
        <fullName evidence="12">Uncharacterized protein</fullName>
    </submittedName>
</protein>
<evidence type="ECO:0000256" key="9">
    <source>
        <dbReference type="ARBA" id="ARBA00023136"/>
    </source>
</evidence>
<reference evidence="12" key="2">
    <citation type="submission" date="2022-08" db="UniProtKB">
        <authorList>
            <consortium name="EnsemblMetazoa"/>
        </authorList>
    </citation>
    <scope>IDENTIFICATION</scope>
    <source>
        <strain evidence="12">STECLA/ALBI9_A</strain>
    </source>
</reference>
<dbReference type="CDD" id="cd03250">
    <property type="entry name" value="ABCC_MRP_domain1"/>
    <property type="match status" value="1"/>
</dbReference>
<dbReference type="Pfam" id="PF00005">
    <property type="entry name" value="ABC_tran"/>
    <property type="match status" value="2"/>
</dbReference>
<proteinExistence type="inferred from homology"/>
<keyword evidence="13" id="KW-1185">Reference proteome</keyword>
<feature type="transmembrane region" description="Helical" evidence="11">
    <location>
        <begin position="236"/>
        <end position="253"/>
    </location>
</feature>
<dbReference type="CDD" id="cd18579">
    <property type="entry name" value="ABC_6TM_ABCC_D1"/>
    <property type="match status" value="1"/>
</dbReference>
<keyword evidence="8 11" id="KW-1133">Transmembrane helix</keyword>
<reference evidence="12 13" key="1">
    <citation type="journal article" date="2017" name="G3 (Bethesda)">
        <title>The Physical Genome Mapping of Anopheles albimanus Corrected Scaffold Misassemblies and Identified Interarm Rearrangements in Genus Anopheles.</title>
        <authorList>
            <person name="Artemov G.N."/>
            <person name="Peery A.N."/>
            <person name="Jiang X."/>
            <person name="Tu Z."/>
            <person name="Stegniy V.N."/>
            <person name="Sharakhova M.V."/>
            <person name="Sharakhov I.V."/>
        </authorList>
    </citation>
    <scope>NUCLEOTIDE SEQUENCE [LARGE SCALE GENOMIC DNA]</scope>
    <source>
        <strain evidence="12 13">ALBI9_A</strain>
    </source>
</reference>
<feature type="transmembrane region" description="Helical" evidence="11">
    <location>
        <begin position="206"/>
        <end position="230"/>
    </location>
</feature>
<dbReference type="InterPro" id="IPR036640">
    <property type="entry name" value="ABC1_TM_sf"/>
</dbReference>
<evidence type="ECO:0000256" key="1">
    <source>
        <dbReference type="ARBA" id="ARBA00004141"/>
    </source>
</evidence>
<dbReference type="Gene3D" id="3.40.50.300">
    <property type="entry name" value="P-loop containing nucleotide triphosphate hydrolases"/>
    <property type="match status" value="2"/>
</dbReference>
<dbReference type="InterPro" id="IPR011527">
    <property type="entry name" value="ABC1_TM_dom"/>
</dbReference>
<dbReference type="InterPro" id="IPR017871">
    <property type="entry name" value="ABC_transporter-like_CS"/>
</dbReference>
<dbReference type="SUPFAM" id="SSF90123">
    <property type="entry name" value="ABC transporter transmembrane region"/>
    <property type="match status" value="2"/>
</dbReference>
<dbReference type="VEuPathDB" id="VectorBase:AALB20_026198"/>
<feature type="transmembrane region" description="Helical" evidence="11">
    <location>
        <begin position="133"/>
        <end position="150"/>
    </location>
</feature>
<keyword evidence="9 11" id="KW-0472">Membrane</keyword>
<evidence type="ECO:0000256" key="5">
    <source>
        <dbReference type="ARBA" id="ARBA00022737"/>
    </source>
</evidence>
<dbReference type="GO" id="GO:0140359">
    <property type="term" value="F:ABC-type transporter activity"/>
    <property type="evidence" value="ECO:0007669"/>
    <property type="project" value="InterPro"/>
</dbReference>
<dbReference type="FunFam" id="3.40.50.300:FF:000973">
    <property type="entry name" value="Multidrug resistance-associated protein 4"/>
    <property type="match status" value="1"/>
</dbReference>
<comment type="subcellular location">
    <subcellularLocation>
        <location evidence="1">Membrane</location>
        <topology evidence="1">Multi-pass membrane protein</topology>
    </subcellularLocation>
</comment>
<dbReference type="Pfam" id="PF00664">
    <property type="entry name" value="ABC_membrane"/>
    <property type="match status" value="2"/>
</dbReference>
<dbReference type="InterPro" id="IPR044746">
    <property type="entry name" value="ABCC_6TM_D1"/>
</dbReference>
<dbReference type="SMART" id="SM00382">
    <property type="entry name" value="AAA"/>
    <property type="match status" value="2"/>
</dbReference>
<dbReference type="PROSITE" id="PS00211">
    <property type="entry name" value="ABC_TRANSPORTER_1"/>
    <property type="match status" value="2"/>
</dbReference>
<dbReference type="CDD" id="cd03244">
    <property type="entry name" value="ABCC_MRP_domain2"/>
    <property type="match status" value="1"/>
</dbReference>
<accession>A0A182FAC5</accession>
<feature type="transmembrane region" description="Helical" evidence="11">
    <location>
        <begin position="1003"/>
        <end position="1023"/>
    </location>
</feature>
<comment type="similarity">
    <text evidence="2">Belongs to the ABC transporter superfamily. ABCC family. Conjugate transporter (TC 3.A.1.208) subfamily.</text>
</comment>
<dbReference type="InterPro" id="IPR003439">
    <property type="entry name" value="ABC_transporter-like_ATP-bd"/>
</dbReference>
<keyword evidence="5" id="KW-0677">Repeat</keyword>
<evidence type="ECO:0000256" key="8">
    <source>
        <dbReference type="ARBA" id="ARBA00022989"/>
    </source>
</evidence>
<dbReference type="PANTHER" id="PTHR24223">
    <property type="entry name" value="ATP-BINDING CASSETTE SUB-FAMILY C"/>
    <property type="match status" value="1"/>
</dbReference>
<keyword evidence="3" id="KW-0813">Transport</keyword>
<keyword evidence="7" id="KW-0067">ATP-binding</keyword>
<keyword evidence="4 11" id="KW-0812">Transmembrane</keyword>
<dbReference type="InterPro" id="IPR003593">
    <property type="entry name" value="AAA+_ATPase"/>
</dbReference>
<dbReference type="Gene3D" id="1.20.1560.10">
    <property type="entry name" value="ABC transporter type 1, transmembrane domain"/>
    <property type="match status" value="2"/>
</dbReference>
<evidence type="ECO:0000256" key="4">
    <source>
        <dbReference type="ARBA" id="ARBA00022692"/>
    </source>
</evidence>
<evidence type="ECO:0000256" key="6">
    <source>
        <dbReference type="ARBA" id="ARBA00022741"/>
    </source>
</evidence>
<dbReference type="Proteomes" id="UP000069272">
    <property type="component" value="Chromosome 2R"/>
</dbReference>
<dbReference type="SUPFAM" id="SSF52540">
    <property type="entry name" value="P-loop containing nucleoside triphosphate hydrolases"/>
    <property type="match status" value="2"/>
</dbReference>
<feature type="transmembrane region" description="Helical" evidence="11">
    <location>
        <begin position="744"/>
        <end position="772"/>
    </location>
</feature>
<name>A0A182FAC5_ANOAL</name>
<evidence type="ECO:0000256" key="10">
    <source>
        <dbReference type="SAM" id="MobiDB-lite"/>
    </source>
</evidence>
<feature type="compositionally biased region" description="Basic and acidic residues" evidence="10">
    <location>
        <begin position="719"/>
        <end position="735"/>
    </location>
</feature>
<feature type="transmembrane region" description="Helical" evidence="11">
    <location>
        <begin position="93"/>
        <end position="113"/>
    </location>
</feature>
<evidence type="ECO:0000313" key="13">
    <source>
        <dbReference type="Proteomes" id="UP000069272"/>
    </source>
</evidence>
<dbReference type="InterPro" id="IPR027417">
    <property type="entry name" value="P-loop_NTPase"/>
</dbReference>
<evidence type="ECO:0000256" key="11">
    <source>
        <dbReference type="SAM" id="Phobius"/>
    </source>
</evidence>
<dbReference type="PANTHER" id="PTHR24223:SF456">
    <property type="entry name" value="MULTIDRUG RESISTANCE-ASSOCIATED PROTEIN LETHAL(2)03659"/>
    <property type="match status" value="1"/>
</dbReference>
<dbReference type="PROSITE" id="PS50929">
    <property type="entry name" value="ABC_TM1F"/>
    <property type="match status" value="2"/>
</dbReference>
<feature type="compositionally biased region" description="Polar residues" evidence="10">
    <location>
        <begin position="692"/>
        <end position="704"/>
    </location>
</feature>
<dbReference type="GO" id="GO:0005524">
    <property type="term" value="F:ATP binding"/>
    <property type="evidence" value="ECO:0007669"/>
    <property type="project" value="UniProtKB-KW"/>
</dbReference>